<feature type="region of interest" description="Disordered" evidence="1">
    <location>
        <begin position="45"/>
        <end position="66"/>
    </location>
</feature>
<dbReference type="AlphaFoldDB" id="A0A0K2U4M8"/>
<organism evidence="2">
    <name type="scientific">Lepeophtheirus salmonis</name>
    <name type="common">Salmon louse</name>
    <name type="synonym">Caligus salmonis</name>
    <dbReference type="NCBI Taxonomy" id="72036"/>
    <lineage>
        <taxon>Eukaryota</taxon>
        <taxon>Metazoa</taxon>
        <taxon>Ecdysozoa</taxon>
        <taxon>Arthropoda</taxon>
        <taxon>Crustacea</taxon>
        <taxon>Multicrustacea</taxon>
        <taxon>Hexanauplia</taxon>
        <taxon>Copepoda</taxon>
        <taxon>Siphonostomatoida</taxon>
        <taxon>Caligidae</taxon>
        <taxon>Lepeophtheirus</taxon>
    </lineage>
</organism>
<evidence type="ECO:0000313" key="2">
    <source>
        <dbReference type="EMBL" id="CDW33264.1"/>
    </source>
</evidence>
<name>A0A0K2U4M8_LEPSM</name>
<sequence>IITVIFLEREKLLLGVIYYLKEVNFLTAEKNPNLLVGGPSPTNFANSNKDSSYPQINSSGVFSTQG</sequence>
<proteinExistence type="predicted"/>
<protein>
    <submittedName>
        <fullName evidence="2">Uncharacterized protein</fullName>
    </submittedName>
</protein>
<evidence type="ECO:0000256" key="1">
    <source>
        <dbReference type="SAM" id="MobiDB-lite"/>
    </source>
</evidence>
<accession>A0A0K2U4M8</accession>
<reference evidence="2" key="1">
    <citation type="submission" date="2014-05" db="EMBL/GenBank/DDBJ databases">
        <authorList>
            <person name="Chronopoulou M."/>
        </authorList>
    </citation>
    <scope>NUCLEOTIDE SEQUENCE</scope>
    <source>
        <tissue evidence="2">Whole organism</tissue>
    </source>
</reference>
<dbReference type="EMBL" id="HACA01015903">
    <property type="protein sequence ID" value="CDW33264.1"/>
    <property type="molecule type" value="Transcribed_RNA"/>
</dbReference>
<feature type="non-terminal residue" evidence="2">
    <location>
        <position position="1"/>
    </location>
</feature>